<dbReference type="InterPro" id="IPR011759">
    <property type="entry name" value="Cyt_c_oxidase_su2_TM_dom"/>
</dbReference>
<keyword evidence="4 14" id="KW-0679">Respiratory chain</keyword>
<evidence type="ECO:0000256" key="11">
    <source>
        <dbReference type="ARBA" id="ARBA00023136"/>
    </source>
</evidence>
<evidence type="ECO:0000256" key="2">
    <source>
        <dbReference type="ARBA" id="ARBA00007866"/>
    </source>
</evidence>
<evidence type="ECO:0000313" key="20">
    <source>
        <dbReference type="Proteomes" id="UP001604335"/>
    </source>
</evidence>
<evidence type="ECO:0000259" key="17">
    <source>
        <dbReference type="PROSITE" id="PS50857"/>
    </source>
</evidence>
<comment type="similarity">
    <text evidence="2 14">Belongs to the cytochrome c oxidase subunit 2 family.</text>
</comment>
<dbReference type="Pfam" id="PF00116">
    <property type="entry name" value="COX2"/>
    <property type="match status" value="1"/>
</dbReference>
<dbReference type="Pfam" id="PF02790">
    <property type="entry name" value="COX2_TM"/>
    <property type="match status" value="1"/>
</dbReference>
<evidence type="ECO:0000256" key="1">
    <source>
        <dbReference type="ARBA" id="ARBA00004141"/>
    </source>
</evidence>
<dbReference type="InterPro" id="IPR008972">
    <property type="entry name" value="Cupredoxin"/>
</dbReference>
<evidence type="ECO:0000256" key="13">
    <source>
        <dbReference type="ARBA" id="ARBA00047816"/>
    </source>
</evidence>
<dbReference type="EC" id="7.1.1.9" evidence="15"/>
<organism evidence="19 20">
    <name type="scientific">Limnothrix redekei LRLZ20PSL1</name>
    <dbReference type="NCBI Taxonomy" id="3112953"/>
    <lineage>
        <taxon>Bacteria</taxon>
        <taxon>Bacillati</taxon>
        <taxon>Cyanobacteriota</taxon>
        <taxon>Cyanophyceae</taxon>
        <taxon>Pseudanabaenales</taxon>
        <taxon>Pseudanabaenaceae</taxon>
        <taxon>Limnothrix</taxon>
    </lineage>
</organism>
<feature type="transmembrane region" description="Helical" evidence="16">
    <location>
        <begin position="7"/>
        <end position="25"/>
    </location>
</feature>
<evidence type="ECO:0000256" key="16">
    <source>
        <dbReference type="SAM" id="Phobius"/>
    </source>
</evidence>
<dbReference type="PROSITE" id="PS00078">
    <property type="entry name" value="COX2"/>
    <property type="match status" value="1"/>
</dbReference>
<dbReference type="InterPro" id="IPR002429">
    <property type="entry name" value="CcO_II-like_C"/>
</dbReference>
<keyword evidence="6 15" id="KW-0479">Metal-binding</keyword>
<dbReference type="PANTHER" id="PTHR22888:SF9">
    <property type="entry name" value="CYTOCHROME C OXIDASE SUBUNIT 2"/>
    <property type="match status" value="1"/>
</dbReference>
<evidence type="ECO:0000256" key="3">
    <source>
        <dbReference type="ARBA" id="ARBA00022448"/>
    </source>
</evidence>
<feature type="domain" description="Cytochrome oxidase subunit II transmembrane region profile" evidence="18">
    <location>
        <begin position="21"/>
        <end position="120"/>
    </location>
</feature>
<dbReference type="PRINTS" id="PR01166">
    <property type="entry name" value="CYCOXIDASEII"/>
</dbReference>
<dbReference type="CDD" id="cd13919">
    <property type="entry name" value="CuRO_HCO_II_like_5"/>
    <property type="match status" value="1"/>
</dbReference>
<comment type="cofactor">
    <cofactor evidence="15">
        <name>Cu cation</name>
        <dbReference type="ChEBI" id="CHEBI:23378"/>
    </cofactor>
    <text evidence="15">Binds a copper A center.</text>
</comment>
<keyword evidence="5 14" id="KW-0812">Transmembrane</keyword>
<evidence type="ECO:0000256" key="12">
    <source>
        <dbReference type="ARBA" id="ARBA00024688"/>
    </source>
</evidence>
<evidence type="ECO:0000313" key="19">
    <source>
        <dbReference type="EMBL" id="MFG3817675.1"/>
    </source>
</evidence>
<sequence length="333" mass="35810">MNVPSTILTLLMGIGLTLISLWVGQNYHFLLPVSATDVSPEVDRLFGAMLTIATGLFLLVQGCLIYAILRFRRKPGDDTDGPPIRGNIPLEILWTAIPAVICLGISVFSFDVYNSMGGLDPMASGAGMGMAHHHSRHTAIAATLDGAPAMTGTEVALGLGAAPGSQGQAPDLQVNVQGLQYAWIFNYPDLNVMAGELHVPVGQDVQLNISAMDVLHAFWIPQFRIKQDAIPGRPTQLRFRATQPGRYPIVCAELCGSFHGAMRTEVLVQTPEEYEAWVASVMPEAETTETGQGSAVTLAQNPQNLTDSEYLQVYSDRLGIETRSIAQLAPAAL</sequence>
<dbReference type="PROSITE" id="PS50857">
    <property type="entry name" value="COX2_CUA"/>
    <property type="match status" value="1"/>
</dbReference>
<feature type="domain" description="Cytochrome oxidase subunit II copper A binding" evidence="17">
    <location>
        <begin position="169"/>
        <end position="280"/>
    </location>
</feature>
<comment type="function">
    <text evidence="12 15">Subunits I and II form the functional core of the enzyme complex. Electrons originating in cytochrome c are transferred via heme a and Cu(A) to the binuclear center formed by heme a3 and Cu(B).</text>
</comment>
<keyword evidence="8 14" id="KW-0249">Electron transport</keyword>
<comment type="subcellular location">
    <subcellularLocation>
        <location evidence="14">Cell membrane</location>
        <topology evidence="14">Multi-pass membrane protein</topology>
    </subcellularLocation>
    <subcellularLocation>
        <location evidence="1">Membrane</location>
        <topology evidence="1">Multi-pass membrane protein</topology>
    </subcellularLocation>
</comment>
<proteinExistence type="inferred from homology"/>
<evidence type="ECO:0000256" key="15">
    <source>
        <dbReference type="RuleBase" id="RU004024"/>
    </source>
</evidence>
<keyword evidence="7" id="KW-1278">Translocase</keyword>
<dbReference type="InterPro" id="IPR036257">
    <property type="entry name" value="Cyt_c_oxidase_su2_TM_sf"/>
</dbReference>
<dbReference type="InterPro" id="IPR045187">
    <property type="entry name" value="CcO_II"/>
</dbReference>
<keyword evidence="3 14" id="KW-0813">Transport</keyword>
<evidence type="ECO:0000256" key="6">
    <source>
        <dbReference type="ARBA" id="ARBA00022723"/>
    </source>
</evidence>
<reference evidence="20" key="1">
    <citation type="journal article" date="2024" name="Algal Res.">
        <title>Biochemical, toxicological and genomic investigation of a high-biomass producing Limnothrix strain isolated from Italian shallow drinking water reservoir.</title>
        <authorList>
            <person name="Simonazzi M."/>
            <person name="Shishido T.K."/>
            <person name="Delbaje E."/>
            <person name="Wahlsten M."/>
            <person name="Fewer D.P."/>
            <person name="Sivonen K."/>
            <person name="Pezzolesi L."/>
            <person name="Pistocchi R."/>
        </authorList>
    </citation>
    <scope>NUCLEOTIDE SEQUENCE [LARGE SCALE GENOMIC DNA]</scope>
    <source>
        <strain evidence="20">LRLZ20PSL1</strain>
    </source>
</reference>
<evidence type="ECO:0000256" key="7">
    <source>
        <dbReference type="ARBA" id="ARBA00022967"/>
    </source>
</evidence>
<evidence type="ECO:0000256" key="8">
    <source>
        <dbReference type="ARBA" id="ARBA00022982"/>
    </source>
</evidence>
<evidence type="ECO:0000259" key="18">
    <source>
        <dbReference type="PROSITE" id="PS50999"/>
    </source>
</evidence>
<feature type="transmembrane region" description="Helical" evidence="16">
    <location>
        <begin position="90"/>
        <end position="110"/>
    </location>
</feature>
<dbReference type="PANTHER" id="PTHR22888">
    <property type="entry name" value="CYTOCHROME C OXIDASE, SUBUNIT II"/>
    <property type="match status" value="1"/>
</dbReference>
<keyword evidence="20" id="KW-1185">Reference proteome</keyword>
<comment type="caution">
    <text evidence="19">The sequence shown here is derived from an EMBL/GenBank/DDBJ whole genome shotgun (WGS) entry which is preliminary data.</text>
</comment>
<evidence type="ECO:0000256" key="10">
    <source>
        <dbReference type="ARBA" id="ARBA00023008"/>
    </source>
</evidence>
<name>A0ABW7C943_9CYAN</name>
<dbReference type="Gene3D" id="2.60.40.420">
    <property type="entry name" value="Cupredoxins - blue copper proteins"/>
    <property type="match status" value="1"/>
</dbReference>
<dbReference type="SUPFAM" id="SSF81464">
    <property type="entry name" value="Cytochrome c oxidase subunit II-like, transmembrane region"/>
    <property type="match status" value="1"/>
</dbReference>
<dbReference type="Proteomes" id="UP001604335">
    <property type="component" value="Unassembled WGS sequence"/>
</dbReference>
<evidence type="ECO:0000256" key="14">
    <source>
        <dbReference type="RuleBase" id="RU000456"/>
    </source>
</evidence>
<evidence type="ECO:0000256" key="9">
    <source>
        <dbReference type="ARBA" id="ARBA00022989"/>
    </source>
</evidence>
<feature type="transmembrane region" description="Helical" evidence="16">
    <location>
        <begin position="45"/>
        <end position="69"/>
    </location>
</feature>
<dbReference type="RefSeq" id="WP_393012163.1">
    <property type="nucleotide sequence ID" value="NZ_JAZAQF010000050.1"/>
</dbReference>
<evidence type="ECO:0000256" key="4">
    <source>
        <dbReference type="ARBA" id="ARBA00022660"/>
    </source>
</evidence>
<dbReference type="InterPro" id="IPR001505">
    <property type="entry name" value="Copper_CuA"/>
</dbReference>
<evidence type="ECO:0000256" key="5">
    <source>
        <dbReference type="ARBA" id="ARBA00022692"/>
    </source>
</evidence>
<keyword evidence="10 15" id="KW-0186">Copper</keyword>
<accession>A0ABW7C943</accession>
<gene>
    <name evidence="19" type="ORF">VPK24_08495</name>
</gene>
<dbReference type="PROSITE" id="PS50999">
    <property type="entry name" value="COX2_TM"/>
    <property type="match status" value="1"/>
</dbReference>
<dbReference type="SUPFAM" id="SSF49503">
    <property type="entry name" value="Cupredoxins"/>
    <property type="match status" value="1"/>
</dbReference>
<dbReference type="Gene3D" id="1.10.287.90">
    <property type="match status" value="1"/>
</dbReference>
<keyword evidence="11 16" id="KW-0472">Membrane</keyword>
<keyword evidence="9 16" id="KW-1133">Transmembrane helix</keyword>
<dbReference type="EMBL" id="JAZAQF010000050">
    <property type="protein sequence ID" value="MFG3817675.1"/>
    <property type="molecule type" value="Genomic_DNA"/>
</dbReference>
<protein>
    <recommendedName>
        <fullName evidence="15">Cytochrome c oxidase subunit 2</fullName>
        <ecNumber evidence="15">7.1.1.9</ecNumber>
    </recommendedName>
</protein>
<comment type="catalytic activity">
    <reaction evidence="13 15">
        <text>4 Fe(II)-[cytochrome c] + O2 + 8 H(+)(in) = 4 Fe(III)-[cytochrome c] + 2 H2O + 4 H(+)(out)</text>
        <dbReference type="Rhea" id="RHEA:11436"/>
        <dbReference type="Rhea" id="RHEA-COMP:10350"/>
        <dbReference type="Rhea" id="RHEA-COMP:14399"/>
        <dbReference type="ChEBI" id="CHEBI:15377"/>
        <dbReference type="ChEBI" id="CHEBI:15378"/>
        <dbReference type="ChEBI" id="CHEBI:15379"/>
        <dbReference type="ChEBI" id="CHEBI:29033"/>
        <dbReference type="ChEBI" id="CHEBI:29034"/>
        <dbReference type="EC" id="7.1.1.9"/>
    </reaction>
</comment>